<dbReference type="Pfam" id="PF03374">
    <property type="entry name" value="ANT"/>
    <property type="match status" value="1"/>
</dbReference>
<dbReference type="InterPro" id="IPR005039">
    <property type="entry name" value="Ant_C"/>
</dbReference>
<proteinExistence type="predicted"/>
<evidence type="ECO:0000259" key="1">
    <source>
        <dbReference type="Pfam" id="PF03374"/>
    </source>
</evidence>
<dbReference type="Pfam" id="PF09669">
    <property type="entry name" value="Phage_pRha"/>
    <property type="match status" value="1"/>
</dbReference>
<comment type="caution">
    <text evidence="2">The sequence shown here is derived from an EMBL/GenBank/DDBJ whole genome shotgun (WGS) entry which is preliminary data.</text>
</comment>
<dbReference type="RefSeq" id="WP_345918681.1">
    <property type="nucleotide sequence ID" value="NZ_JBDIVE010000002.1"/>
</dbReference>
<evidence type="ECO:0000313" key="2">
    <source>
        <dbReference type="EMBL" id="MEN3067918.1"/>
    </source>
</evidence>
<name>A0ABU9YW25_9RHOO</name>
<dbReference type="Proteomes" id="UP001410394">
    <property type="component" value="Unassembled WGS sequence"/>
</dbReference>
<dbReference type="EMBL" id="JBDIVE010000002">
    <property type="protein sequence ID" value="MEN3067918.1"/>
    <property type="molecule type" value="Genomic_DNA"/>
</dbReference>
<reference evidence="2 3" key="1">
    <citation type="journal article" date="2018" name="Int. J. Syst. Evol. Microbiol.">
        <title>Uliginosibacterium sediminicola sp. nov., isolated from freshwater sediment.</title>
        <authorList>
            <person name="Hwang W.M."/>
            <person name="Kim S.M."/>
            <person name="Kang K."/>
            <person name="Ahn T.Y."/>
        </authorList>
    </citation>
    <scope>NUCLEOTIDE SEQUENCE [LARGE SCALE GENOMIC DNA]</scope>
    <source>
        <strain evidence="2 3">M1-21</strain>
    </source>
</reference>
<organism evidence="2 3">
    <name type="scientific">Uliginosibacterium sediminicola</name>
    <dbReference type="NCBI Taxonomy" id="2024550"/>
    <lineage>
        <taxon>Bacteria</taxon>
        <taxon>Pseudomonadati</taxon>
        <taxon>Pseudomonadota</taxon>
        <taxon>Betaproteobacteria</taxon>
        <taxon>Rhodocyclales</taxon>
        <taxon>Zoogloeaceae</taxon>
        <taxon>Uliginosibacterium</taxon>
    </lineage>
</organism>
<feature type="domain" description="Antirepressor protein C-terminal" evidence="1">
    <location>
        <begin position="126"/>
        <end position="229"/>
    </location>
</feature>
<evidence type="ECO:0000313" key="3">
    <source>
        <dbReference type="Proteomes" id="UP001410394"/>
    </source>
</evidence>
<keyword evidence="3" id="KW-1185">Reference proteome</keyword>
<gene>
    <name evidence="2" type="ORF">ABDB84_05450</name>
</gene>
<protein>
    <submittedName>
        <fullName evidence="2">Phage antirepressor KilAC domain-containing protein</fullName>
    </submittedName>
</protein>
<sequence length="237" mass="26422">MSLMRINSPLTMGTREIADMIRKNHADVRRSAERLAQRGVIGGGQPLADTPVRNEQNGQIYQEYRLNKRDSLILVAQNCPEFTAAIVDRWQELESLASAGQIAIPRTLPEALRLAADQAERAERAEAVLQIVKPRAEALQRLSESDGSLGVREAAKSLKIKQTELVAMMLTRNWLYRDSQGRLQAYSKALESGYMEHRAVKIERSAGRQVAGQPMITAKGMARLSQIINKLSREFAA</sequence>
<dbReference type="InterPro" id="IPR014054">
    <property type="entry name" value="Phage_regulatory_Rha"/>
</dbReference>
<accession>A0ABU9YW25</accession>